<name>A0A8H7VN86_9FUNG</name>
<comment type="similarity">
    <text evidence="2">Belongs to the THOC5 family.</text>
</comment>
<feature type="coiled-coil region" evidence="4">
    <location>
        <begin position="160"/>
        <end position="194"/>
    </location>
</feature>
<dbReference type="OrthoDB" id="20582at2759"/>
<protein>
    <recommendedName>
        <fullName evidence="7">THO complex subunit 5</fullName>
    </recommendedName>
</protein>
<keyword evidence="3" id="KW-0539">Nucleus</keyword>
<dbReference type="PANTHER" id="PTHR13375">
    <property type="entry name" value="FMS INTERACTING PROTEIN"/>
    <property type="match status" value="1"/>
</dbReference>
<dbReference type="Pfam" id="PF09766">
    <property type="entry name" value="FmiP_Thoc5"/>
    <property type="match status" value="1"/>
</dbReference>
<sequence length="222" mass="25677">MPAASASINNNDRTASLQQIINATQRVQELMTIHMQHKITNTLPDELEDTDNGQALINTFDDVLDIHAVAFQTVHDSKQETTEAKAVMDEKHVGLQNVMYEKRHLIEEILKCKSFRSVYQDVDLVPLEEFRSNAPTEYLQDQENPHQLMINRLKYEHEARISLKEQQEALQAERLQLIRENRKAQEKLDRFDKLLDDFVQASVPVENALLEEEKKASAIQED</sequence>
<evidence type="ECO:0000313" key="6">
    <source>
        <dbReference type="Proteomes" id="UP000646827"/>
    </source>
</evidence>
<dbReference type="InterPro" id="IPR019163">
    <property type="entry name" value="THO_Thoc5"/>
</dbReference>
<proteinExistence type="inferred from homology"/>
<evidence type="ECO:0000313" key="5">
    <source>
        <dbReference type="EMBL" id="KAG2225187.1"/>
    </source>
</evidence>
<evidence type="ECO:0000256" key="2">
    <source>
        <dbReference type="ARBA" id="ARBA00008044"/>
    </source>
</evidence>
<reference evidence="5 6" key="1">
    <citation type="submission" date="2020-12" db="EMBL/GenBank/DDBJ databases">
        <title>Metabolic potential, ecology and presence of endohyphal bacteria is reflected in genomic diversity of Mucoromycotina.</title>
        <authorList>
            <person name="Muszewska A."/>
            <person name="Okrasinska A."/>
            <person name="Steczkiewicz K."/>
            <person name="Drgas O."/>
            <person name="Orlowska M."/>
            <person name="Perlinska-Lenart U."/>
            <person name="Aleksandrzak-Piekarczyk T."/>
            <person name="Szatraj K."/>
            <person name="Zielenkiewicz U."/>
            <person name="Pilsyk S."/>
            <person name="Malc E."/>
            <person name="Mieczkowski P."/>
            <person name="Kruszewska J.S."/>
            <person name="Biernat P."/>
            <person name="Pawlowska J."/>
        </authorList>
    </citation>
    <scope>NUCLEOTIDE SEQUENCE [LARGE SCALE GENOMIC DNA]</scope>
    <source>
        <strain evidence="5 6">CBS 142.35</strain>
    </source>
</reference>
<dbReference type="GO" id="GO:0000445">
    <property type="term" value="C:THO complex part of transcription export complex"/>
    <property type="evidence" value="ECO:0007669"/>
    <property type="project" value="TreeGrafter"/>
</dbReference>
<keyword evidence="6" id="KW-1185">Reference proteome</keyword>
<dbReference type="GO" id="GO:0006406">
    <property type="term" value="P:mRNA export from nucleus"/>
    <property type="evidence" value="ECO:0007669"/>
    <property type="project" value="TreeGrafter"/>
</dbReference>
<comment type="caution">
    <text evidence="5">The sequence shown here is derived from an EMBL/GenBank/DDBJ whole genome shotgun (WGS) entry which is preliminary data.</text>
</comment>
<organism evidence="5 6">
    <name type="scientific">Circinella minor</name>
    <dbReference type="NCBI Taxonomy" id="1195481"/>
    <lineage>
        <taxon>Eukaryota</taxon>
        <taxon>Fungi</taxon>
        <taxon>Fungi incertae sedis</taxon>
        <taxon>Mucoromycota</taxon>
        <taxon>Mucoromycotina</taxon>
        <taxon>Mucoromycetes</taxon>
        <taxon>Mucorales</taxon>
        <taxon>Lichtheimiaceae</taxon>
        <taxon>Circinella</taxon>
    </lineage>
</organism>
<comment type="subcellular location">
    <subcellularLocation>
        <location evidence="1">Nucleus</location>
    </subcellularLocation>
</comment>
<evidence type="ECO:0000256" key="3">
    <source>
        <dbReference type="ARBA" id="ARBA00023242"/>
    </source>
</evidence>
<dbReference type="AlphaFoldDB" id="A0A8H7VN86"/>
<dbReference type="Proteomes" id="UP000646827">
    <property type="component" value="Unassembled WGS sequence"/>
</dbReference>
<dbReference type="EMBL" id="JAEPRB010000031">
    <property type="protein sequence ID" value="KAG2225187.1"/>
    <property type="molecule type" value="Genomic_DNA"/>
</dbReference>
<keyword evidence="4" id="KW-0175">Coiled coil</keyword>
<evidence type="ECO:0000256" key="1">
    <source>
        <dbReference type="ARBA" id="ARBA00004123"/>
    </source>
</evidence>
<accession>A0A8H7VN86</accession>
<evidence type="ECO:0000256" key="4">
    <source>
        <dbReference type="SAM" id="Coils"/>
    </source>
</evidence>
<dbReference type="PANTHER" id="PTHR13375:SF3">
    <property type="entry name" value="THO COMPLEX SUBUNIT 5 HOMOLOG"/>
    <property type="match status" value="1"/>
</dbReference>
<gene>
    <name evidence="5" type="ORF">INT45_009516</name>
</gene>
<evidence type="ECO:0008006" key="7">
    <source>
        <dbReference type="Google" id="ProtNLM"/>
    </source>
</evidence>
<dbReference type="GO" id="GO:0003729">
    <property type="term" value="F:mRNA binding"/>
    <property type="evidence" value="ECO:0007669"/>
    <property type="project" value="TreeGrafter"/>
</dbReference>